<dbReference type="InterPro" id="IPR051313">
    <property type="entry name" value="Bact_iron-sidero_bind"/>
</dbReference>
<accession>A0A9D1GV48</accession>
<dbReference type="AlphaFoldDB" id="A0A9D1GV48"/>
<dbReference type="Gene3D" id="3.40.50.1980">
    <property type="entry name" value="Nitrogenase molybdenum iron protein domain"/>
    <property type="match status" value="2"/>
</dbReference>
<organism evidence="4 5">
    <name type="scientific">Candidatus Avipropionibacterium avicola</name>
    <dbReference type="NCBI Taxonomy" id="2840701"/>
    <lineage>
        <taxon>Bacteria</taxon>
        <taxon>Bacillati</taxon>
        <taxon>Actinomycetota</taxon>
        <taxon>Actinomycetes</taxon>
        <taxon>Propionibacteriales</taxon>
        <taxon>Propionibacteriaceae</taxon>
        <taxon>Propionibacteriaceae incertae sedis</taxon>
        <taxon>Candidatus Avipropionibacterium</taxon>
    </lineage>
</organism>
<dbReference type="GO" id="GO:0030288">
    <property type="term" value="C:outer membrane-bounded periplasmic space"/>
    <property type="evidence" value="ECO:0007669"/>
    <property type="project" value="TreeGrafter"/>
</dbReference>
<feature type="signal peptide" evidence="3">
    <location>
        <begin position="1"/>
        <end position="27"/>
    </location>
</feature>
<reference evidence="4" key="2">
    <citation type="journal article" date="2021" name="PeerJ">
        <title>Extensive microbial diversity within the chicken gut microbiome revealed by metagenomics and culture.</title>
        <authorList>
            <person name="Gilroy R."/>
            <person name="Ravi A."/>
            <person name="Getino M."/>
            <person name="Pursley I."/>
            <person name="Horton D.L."/>
            <person name="Alikhan N.F."/>
            <person name="Baker D."/>
            <person name="Gharbi K."/>
            <person name="Hall N."/>
            <person name="Watson M."/>
            <person name="Adriaenssens E.M."/>
            <person name="Foster-Nyarko E."/>
            <person name="Jarju S."/>
            <person name="Secka A."/>
            <person name="Antonio M."/>
            <person name="Oren A."/>
            <person name="Chaudhuri R.R."/>
            <person name="La Ragione R."/>
            <person name="Hildebrand F."/>
            <person name="Pallen M.J."/>
        </authorList>
    </citation>
    <scope>NUCLEOTIDE SEQUENCE</scope>
    <source>
        <strain evidence="4">ChiGjej1B1-24693</strain>
    </source>
</reference>
<dbReference type="EMBL" id="DVLP01000020">
    <property type="protein sequence ID" value="HIT74061.1"/>
    <property type="molecule type" value="Genomic_DNA"/>
</dbReference>
<dbReference type="Proteomes" id="UP000886842">
    <property type="component" value="Unassembled WGS sequence"/>
</dbReference>
<evidence type="ECO:0000313" key="4">
    <source>
        <dbReference type="EMBL" id="HIT74061.1"/>
    </source>
</evidence>
<comment type="caution">
    <text evidence="4">The sequence shown here is derived from an EMBL/GenBank/DDBJ whole genome shotgun (WGS) entry which is preliminary data.</text>
</comment>
<dbReference type="SUPFAM" id="SSF53807">
    <property type="entry name" value="Helical backbone' metal receptor"/>
    <property type="match status" value="1"/>
</dbReference>
<proteinExistence type="predicted"/>
<gene>
    <name evidence="4" type="ORF">IAA98_00570</name>
</gene>
<sequence length="257" mass="27592">MTRRWLPALVSVLMVCVLAGCHGSADAGPEPAITDAASAFPVTIIAHELGETVVEAEPVRVVAMYELDAEILLSLGVVPVGIKSQYGHPHGVGAWAEAELGGAEPEAWPAGDPNYEAIAADQAAAHPEFAGRTITYWDMWDGQASEYAADHGVDSMLYRLGFEPTDGSRELAEKGENSQTFSGENLSDHDADIVLAYTFGLDKAGLEKAYPALTGVDSYRHDRLFILEDLAFSTRSPLAMHHALDTLIPQMSKALQE</sequence>
<evidence type="ECO:0000256" key="3">
    <source>
        <dbReference type="SAM" id="SignalP"/>
    </source>
</evidence>
<dbReference type="PANTHER" id="PTHR30532">
    <property type="entry name" value="IRON III DICITRATE-BINDING PERIPLASMIC PROTEIN"/>
    <property type="match status" value="1"/>
</dbReference>
<dbReference type="PROSITE" id="PS51257">
    <property type="entry name" value="PROKAR_LIPOPROTEIN"/>
    <property type="match status" value="1"/>
</dbReference>
<keyword evidence="1" id="KW-0813">Transport</keyword>
<dbReference type="PANTHER" id="PTHR30532:SF24">
    <property type="entry name" value="FERRIC ENTEROBACTIN-BINDING PERIPLASMIC PROTEIN FEPB"/>
    <property type="match status" value="1"/>
</dbReference>
<evidence type="ECO:0000256" key="1">
    <source>
        <dbReference type="ARBA" id="ARBA00022448"/>
    </source>
</evidence>
<feature type="chain" id="PRO_5039388772" evidence="3">
    <location>
        <begin position="28"/>
        <end position="257"/>
    </location>
</feature>
<evidence type="ECO:0000256" key="2">
    <source>
        <dbReference type="ARBA" id="ARBA00022729"/>
    </source>
</evidence>
<protein>
    <submittedName>
        <fullName evidence="4">ABC transporter substrate-binding protein</fullName>
    </submittedName>
</protein>
<keyword evidence="2 3" id="KW-0732">Signal</keyword>
<name>A0A9D1GV48_9ACTN</name>
<evidence type="ECO:0000313" key="5">
    <source>
        <dbReference type="Proteomes" id="UP000886842"/>
    </source>
</evidence>
<reference evidence="4" key="1">
    <citation type="submission" date="2020-10" db="EMBL/GenBank/DDBJ databases">
        <authorList>
            <person name="Gilroy R."/>
        </authorList>
    </citation>
    <scope>NUCLEOTIDE SEQUENCE</scope>
    <source>
        <strain evidence="4">ChiGjej1B1-24693</strain>
    </source>
</reference>